<sequence>MNVGILLIALIGGIAGILSTFYLLVAIPVVIIQKIIRKIRFGTPIMK</sequence>
<protein>
    <submittedName>
        <fullName evidence="2">Uncharacterized protein</fullName>
    </submittedName>
</protein>
<name>A0A9D2QKW4_9FIRM</name>
<reference evidence="2" key="1">
    <citation type="journal article" date="2021" name="PeerJ">
        <title>Extensive microbial diversity within the chicken gut microbiome revealed by metagenomics and culture.</title>
        <authorList>
            <person name="Gilroy R."/>
            <person name="Ravi A."/>
            <person name="Getino M."/>
            <person name="Pursley I."/>
            <person name="Horton D.L."/>
            <person name="Alikhan N.F."/>
            <person name="Baker D."/>
            <person name="Gharbi K."/>
            <person name="Hall N."/>
            <person name="Watson M."/>
            <person name="Adriaenssens E.M."/>
            <person name="Foster-Nyarko E."/>
            <person name="Jarju S."/>
            <person name="Secka A."/>
            <person name="Antonio M."/>
            <person name="Oren A."/>
            <person name="Chaudhuri R.R."/>
            <person name="La Ragione R."/>
            <person name="Hildebrand F."/>
            <person name="Pallen M.J."/>
        </authorList>
    </citation>
    <scope>NUCLEOTIDE SEQUENCE</scope>
    <source>
        <strain evidence="2">ChiBcec1-1630</strain>
    </source>
</reference>
<reference evidence="2" key="2">
    <citation type="submission" date="2021-04" db="EMBL/GenBank/DDBJ databases">
        <authorList>
            <person name="Gilroy R."/>
        </authorList>
    </citation>
    <scope>NUCLEOTIDE SEQUENCE</scope>
    <source>
        <strain evidence="2">ChiBcec1-1630</strain>
    </source>
</reference>
<keyword evidence="1" id="KW-0472">Membrane</keyword>
<organism evidence="2 3">
    <name type="scientific">Candidatus Eisenbergiella intestinigallinarum</name>
    <dbReference type="NCBI Taxonomy" id="2838549"/>
    <lineage>
        <taxon>Bacteria</taxon>
        <taxon>Bacillati</taxon>
        <taxon>Bacillota</taxon>
        <taxon>Clostridia</taxon>
        <taxon>Lachnospirales</taxon>
        <taxon>Lachnospiraceae</taxon>
        <taxon>Eisenbergiella</taxon>
    </lineage>
</organism>
<keyword evidence="1" id="KW-1133">Transmembrane helix</keyword>
<accession>A0A9D2QKW4</accession>
<gene>
    <name evidence="2" type="ORF">H9926_07990</name>
</gene>
<dbReference type="Proteomes" id="UP000823922">
    <property type="component" value="Unassembled WGS sequence"/>
</dbReference>
<comment type="caution">
    <text evidence="2">The sequence shown here is derived from an EMBL/GenBank/DDBJ whole genome shotgun (WGS) entry which is preliminary data.</text>
</comment>
<dbReference type="AlphaFoldDB" id="A0A9D2QKW4"/>
<feature type="transmembrane region" description="Helical" evidence="1">
    <location>
        <begin position="6"/>
        <end position="32"/>
    </location>
</feature>
<dbReference type="EMBL" id="DWVS01000199">
    <property type="protein sequence ID" value="HJC87937.1"/>
    <property type="molecule type" value="Genomic_DNA"/>
</dbReference>
<evidence type="ECO:0000256" key="1">
    <source>
        <dbReference type="SAM" id="Phobius"/>
    </source>
</evidence>
<keyword evidence="1" id="KW-0812">Transmembrane</keyword>
<proteinExistence type="predicted"/>
<evidence type="ECO:0000313" key="2">
    <source>
        <dbReference type="EMBL" id="HJC87937.1"/>
    </source>
</evidence>
<evidence type="ECO:0000313" key="3">
    <source>
        <dbReference type="Proteomes" id="UP000823922"/>
    </source>
</evidence>